<protein>
    <submittedName>
        <fullName evidence="2">BHLH domain-containing protein</fullName>
    </submittedName>
</protein>
<reference evidence="2 3" key="1">
    <citation type="submission" date="2021-06" db="EMBL/GenBank/DDBJ databases">
        <title>Caerostris extrusa draft genome.</title>
        <authorList>
            <person name="Kono N."/>
            <person name="Arakawa K."/>
        </authorList>
    </citation>
    <scope>NUCLEOTIDE SEQUENCE [LARGE SCALE GENOMIC DNA]</scope>
</reference>
<dbReference type="Proteomes" id="UP001054945">
    <property type="component" value="Unassembled WGS sequence"/>
</dbReference>
<evidence type="ECO:0000256" key="1">
    <source>
        <dbReference type="SAM" id="MobiDB-lite"/>
    </source>
</evidence>
<evidence type="ECO:0000313" key="2">
    <source>
        <dbReference type="EMBL" id="GIY59609.1"/>
    </source>
</evidence>
<gene>
    <name evidence="2" type="primary">AVEN_82538_1</name>
    <name evidence="2" type="ORF">CEXT_271981</name>
</gene>
<sequence length="329" mass="37478">MSPVMTKIQHSNYSEFVNDLRVFGKGEESNLRTRLVVRKNRGGIVTWEVGVAKDQHETWWNYVIGISVFVVVGSPSETWTRTRNIPKDLLRGEGLYVLRFLRLARKFVCALRTSGISIMMMFRLIIEGVKATDREKEKSQNQQIFISACRNGSKTEQSTREKSSYDDYENSFQEGYRLCLAEIQNFFKKSSDKKTSEELLMKPLLKYLCKRLKAPSANSEETLSDVQLNLITSLNSAKVPISAHQGFTEQKSDYGERIIPVHNNVSVLPASYKSQCPSVDSCSSTSLQSIEDEGNFSISEESESSSSEEKVFYGPENYERNETFNKRCV</sequence>
<proteinExistence type="predicted"/>
<feature type="compositionally biased region" description="Basic and acidic residues" evidence="1">
    <location>
        <begin position="307"/>
        <end position="329"/>
    </location>
</feature>
<accession>A0AAV4UPE6</accession>
<keyword evidence="3" id="KW-1185">Reference proteome</keyword>
<evidence type="ECO:0000313" key="3">
    <source>
        <dbReference type="Proteomes" id="UP001054945"/>
    </source>
</evidence>
<organism evidence="2 3">
    <name type="scientific">Caerostris extrusa</name>
    <name type="common">Bark spider</name>
    <name type="synonym">Caerostris bankana</name>
    <dbReference type="NCBI Taxonomy" id="172846"/>
    <lineage>
        <taxon>Eukaryota</taxon>
        <taxon>Metazoa</taxon>
        <taxon>Ecdysozoa</taxon>
        <taxon>Arthropoda</taxon>
        <taxon>Chelicerata</taxon>
        <taxon>Arachnida</taxon>
        <taxon>Araneae</taxon>
        <taxon>Araneomorphae</taxon>
        <taxon>Entelegynae</taxon>
        <taxon>Araneoidea</taxon>
        <taxon>Araneidae</taxon>
        <taxon>Caerostris</taxon>
    </lineage>
</organism>
<dbReference type="AlphaFoldDB" id="A0AAV4UPE6"/>
<dbReference type="EMBL" id="BPLR01013220">
    <property type="protein sequence ID" value="GIY59609.1"/>
    <property type="molecule type" value="Genomic_DNA"/>
</dbReference>
<comment type="caution">
    <text evidence="2">The sequence shown here is derived from an EMBL/GenBank/DDBJ whole genome shotgun (WGS) entry which is preliminary data.</text>
</comment>
<feature type="region of interest" description="Disordered" evidence="1">
    <location>
        <begin position="293"/>
        <end position="329"/>
    </location>
</feature>
<name>A0AAV4UPE6_CAEEX</name>